<dbReference type="Proteomes" id="UP000462362">
    <property type="component" value="Unassembled WGS sequence"/>
</dbReference>
<dbReference type="EMBL" id="WNCL01000038">
    <property type="protein sequence ID" value="MTU43984.1"/>
    <property type="molecule type" value="Genomic_DNA"/>
</dbReference>
<sequence>MSQTITLKLSDTDAAMLSELSEKEGKTREELVLEALHNYLLCRINNKIISLSPDVFEACSEIIFEPETDKEILDRRQKLMDLKPVWER</sequence>
<gene>
    <name evidence="1" type="ORF">GMD42_10255</name>
</gene>
<name>A0A6I3S354_9BURK</name>
<dbReference type="AlphaFoldDB" id="A0A6I3S354"/>
<evidence type="ECO:0000313" key="2">
    <source>
        <dbReference type="Proteomes" id="UP000462362"/>
    </source>
</evidence>
<protein>
    <submittedName>
        <fullName evidence="1">Ribbon-helix-helix protein, CopG family</fullName>
    </submittedName>
</protein>
<dbReference type="GO" id="GO:0006355">
    <property type="term" value="P:regulation of DNA-templated transcription"/>
    <property type="evidence" value="ECO:0007669"/>
    <property type="project" value="InterPro"/>
</dbReference>
<organism evidence="1 2">
    <name type="scientific">Parasutterella excrementihominis</name>
    <dbReference type="NCBI Taxonomy" id="487175"/>
    <lineage>
        <taxon>Bacteria</taxon>
        <taxon>Pseudomonadati</taxon>
        <taxon>Pseudomonadota</taxon>
        <taxon>Betaproteobacteria</taxon>
        <taxon>Burkholderiales</taxon>
        <taxon>Sutterellaceae</taxon>
        <taxon>Parasutterella</taxon>
    </lineage>
</organism>
<comment type="caution">
    <text evidence="1">The sequence shown here is derived from an EMBL/GenBank/DDBJ whole genome shotgun (WGS) entry which is preliminary data.</text>
</comment>
<dbReference type="RefSeq" id="WP_155165369.1">
    <property type="nucleotide sequence ID" value="NZ_CAMSPD010000070.1"/>
</dbReference>
<reference evidence="1 2" key="1">
    <citation type="journal article" date="2019" name="Nat. Med.">
        <title>A library of human gut bacterial isolates paired with longitudinal multiomics data enables mechanistic microbiome research.</title>
        <authorList>
            <person name="Poyet M."/>
            <person name="Groussin M."/>
            <person name="Gibbons S.M."/>
            <person name="Avila-Pacheco J."/>
            <person name="Jiang X."/>
            <person name="Kearney S.M."/>
            <person name="Perrotta A.R."/>
            <person name="Berdy B."/>
            <person name="Zhao S."/>
            <person name="Lieberman T.D."/>
            <person name="Swanson P.K."/>
            <person name="Smith M."/>
            <person name="Roesemann S."/>
            <person name="Alexander J.E."/>
            <person name="Rich S.A."/>
            <person name="Livny J."/>
            <person name="Vlamakis H."/>
            <person name="Clish C."/>
            <person name="Bullock K."/>
            <person name="Deik A."/>
            <person name="Scott J."/>
            <person name="Pierce K.A."/>
            <person name="Xavier R.J."/>
            <person name="Alm E.J."/>
        </authorList>
    </citation>
    <scope>NUCLEOTIDE SEQUENCE [LARGE SCALE GENOMIC DNA]</scope>
    <source>
        <strain evidence="1 2">BIOML-A2</strain>
    </source>
</reference>
<accession>A0A6I3S354</accession>
<proteinExistence type="predicted"/>
<evidence type="ECO:0000313" key="1">
    <source>
        <dbReference type="EMBL" id="MTU43984.1"/>
    </source>
</evidence>